<dbReference type="SUPFAM" id="SSF50974">
    <property type="entry name" value="Nitrous oxide reductase, N-terminal domain"/>
    <property type="match status" value="1"/>
</dbReference>
<gene>
    <name evidence="1" type="ORF">FHS99_000604</name>
</gene>
<accession>A0A7W9F0E4</accession>
<dbReference type="PRINTS" id="PR00313">
    <property type="entry name" value="CABNDNGRPT"/>
</dbReference>
<dbReference type="Proteomes" id="UP000546701">
    <property type="component" value="Unassembled WGS sequence"/>
</dbReference>
<dbReference type="PANTHER" id="PTHR47197:SF3">
    <property type="entry name" value="DIHYDRO-HEME D1 DEHYDROGENASE"/>
    <property type="match status" value="1"/>
</dbReference>
<dbReference type="EMBL" id="JACIJR010000001">
    <property type="protein sequence ID" value="MBB5728148.1"/>
    <property type="molecule type" value="Genomic_DNA"/>
</dbReference>
<proteinExistence type="predicted"/>
<name>A0A7W9F0E4_9SPHN</name>
<dbReference type="InterPro" id="IPR011049">
    <property type="entry name" value="Serralysin-like_metalloprot_C"/>
</dbReference>
<dbReference type="AlphaFoldDB" id="A0A7W9F0E4"/>
<dbReference type="PANTHER" id="PTHR47197">
    <property type="entry name" value="PROTEIN NIRF"/>
    <property type="match status" value="1"/>
</dbReference>
<sequence length="1010" mass="105344">MGDTVMNSSVDLATVQGVTGVTGAVRTIASGDVRDQVLTRDGASLLVSTTDGVVTRYDLASGSETGAWKVGNSLGGMATSADGRYLYATELLPVTTVETSSSFYRQGNVAELDRLDLQTGEVTRFDLTIGDYSSSTVFRDVAVTATGQLLLSTSLTGGYSGSSAIYLFDPQTGNLSRQNSSYYFGALAGTPDGQSIVIAELGLSSANLSLFTAGRGVTANREIYADNTSGQNTGGAIAISTDGSWVAQSVSRGGPDVIVLNRALKLEVSLAQIAPQALVGDGITGLAFSNDGARLYVLNSDADQVFMISTRDWLIESVVTVGAIDLALPNFNRALGYSKSLYADQLLVSADGRYLTVQGDDGVQAIDLTQTTGTPVLTALTLPDRLVIGVDGGNLSITAGAIDTGAAVQSVVLTLDSVLETTSGNVTEIRFDAARDAFDDTFSATNLALTGAAGGIYTVTSATVTDTAGHSVTYGAAALDALLGDRSFEVVGQIDLTTRGDTYTNTRDITVTVRGLAGDDTLYAGPGTVTLDGGQGDDDLFQGSGATTFIGGAGDDVAVLNGNARDYYVIGGRYVAYPSGYEPLTLLARNGSGTQVIGGDIERVRFADGTFLSASGDLLLGDQSQPGSVIGDYTLNAPASGTVIFNGGAGDNRVILPGDVSDYELGRLQRVTYGAAQAGSFALTHHDGSASYSFDQSVDTIQFADGRYLALRDLPAYVAGSAALDQGGNQDDLLYQSKPAGYEVFDGARGQDDLYLNGNVSDYTVRTIIGQSDPDAIRIDGIELVSTNGSGALLIDDSVEAVHFQNGQYLSFRDVAAYVAAAPKTDAVLHVIREGIATDNLTVGVAGTAAADDTLLLDRNALDYTLSRGFDGEFVLARDGGRISVSQTIDAIQFGNGQFLSLEDVPAYVRGNATFTRGTSLDDVLVVSRSGSQYMNGGAGDDDLFLNGNVRDYTLQTTRVQSPNYDQMIDGYGLFATNGSGNIYIDRSVETVHFQNGQTLAFEDLPAFFG</sequence>
<organism evidence="1 2">
    <name type="scientific">Sphingomonas prati</name>
    <dbReference type="NCBI Taxonomy" id="1843237"/>
    <lineage>
        <taxon>Bacteria</taxon>
        <taxon>Pseudomonadati</taxon>
        <taxon>Pseudomonadota</taxon>
        <taxon>Alphaproteobacteria</taxon>
        <taxon>Sphingomonadales</taxon>
        <taxon>Sphingomonadaceae</taxon>
        <taxon>Sphingomonas</taxon>
    </lineage>
</organism>
<evidence type="ECO:0008006" key="3">
    <source>
        <dbReference type="Google" id="ProtNLM"/>
    </source>
</evidence>
<dbReference type="RefSeq" id="WP_157174905.1">
    <property type="nucleotide sequence ID" value="NZ_BMJP01000001.1"/>
</dbReference>
<dbReference type="InterPro" id="IPR051200">
    <property type="entry name" value="Host-pathogen_enzymatic-act"/>
</dbReference>
<dbReference type="OrthoDB" id="733404at2"/>
<dbReference type="Gene3D" id="2.150.10.10">
    <property type="entry name" value="Serralysin-like metalloprotease, C-terminal"/>
    <property type="match status" value="1"/>
</dbReference>
<dbReference type="InterPro" id="IPR011045">
    <property type="entry name" value="N2O_reductase_N"/>
</dbReference>
<dbReference type="InterPro" id="IPR015943">
    <property type="entry name" value="WD40/YVTN_repeat-like_dom_sf"/>
</dbReference>
<evidence type="ECO:0000313" key="1">
    <source>
        <dbReference type="EMBL" id="MBB5728148.1"/>
    </source>
</evidence>
<dbReference type="SUPFAM" id="SSF51120">
    <property type="entry name" value="beta-Roll"/>
    <property type="match status" value="1"/>
</dbReference>
<keyword evidence="2" id="KW-1185">Reference proteome</keyword>
<protein>
    <recommendedName>
        <fullName evidence="3">Calcium-binding protein</fullName>
    </recommendedName>
</protein>
<comment type="caution">
    <text evidence="1">The sequence shown here is derived from an EMBL/GenBank/DDBJ whole genome shotgun (WGS) entry which is preliminary data.</text>
</comment>
<dbReference type="Gene3D" id="2.130.10.10">
    <property type="entry name" value="YVTN repeat-like/Quinoprotein amine dehydrogenase"/>
    <property type="match status" value="2"/>
</dbReference>
<reference evidence="1 2" key="1">
    <citation type="submission" date="2020-08" db="EMBL/GenBank/DDBJ databases">
        <title>Genomic Encyclopedia of Type Strains, Phase IV (KMG-IV): sequencing the most valuable type-strain genomes for metagenomic binning, comparative biology and taxonomic classification.</title>
        <authorList>
            <person name="Goeker M."/>
        </authorList>
    </citation>
    <scope>NUCLEOTIDE SEQUENCE [LARGE SCALE GENOMIC DNA]</scope>
    <source>
        <strain evidence="1 2">DSM 103336</strain>
    </source>
</reference>
<evidence type="ECO:0000313" key="2">
    <source>
        <dbReference type="Proteomes" id="UP000546701"/>
    </source>
</evidence>